<proteinExistence type="predicted"/>
<sequence>MAKNKIPKKIAGFKVPKTVRKSPVLKALLASDTGRQILGNALLAGASAAAAILANNNQDVIGDAGDTAARKTVKAGALTKDVVKGVTGAMAEVIGDAARAVVPALGNDDKDEKEEPKAAAAPTPVAQKSTTRTPRAGKSRPAHH</sequence>
<name>A0ABU4RLI5_9HYPH</name>
<feature type="compositionally biased region" description="Basic residues" evidence="1">
    <location>
        <begin position="135"/>
        <end position="144"/>
    </location>
</feature>
<dbReference type="EMBL" id="JAXAFJ010000002">
    <property type="protein sequence ID" value="MDX6805682.1"/>
    <property type="molecule type" value="Genomic_DNA"/>
</dbReference>
<protein>
    <submittedName>
        <fullName evidence="2">Uncharacterized protein</fullName>
    </submittedName>
</protein>
<evidence type="ECO:0000313" key="3">
    <source>
        <dbReference type="Proteomes" id="UP001274321"/>
    </source>
</evidence>
<comment type="caution">
    <text evidence="2">The sequence shown here is derived from an EMBL/GenBank/DDBJ whole genome shotgun (WGS) entry which is preliminary data.</text>
</comment>
<feature type="compositionally biased region" description="Basic and acidic residues" evidence="1">
    <location>
        <begin position="107"/>
        <end position="117"/>
    </location>
</feature>
<reference evidence="2 3" key="1">
    <citation type="submission" date="2023-11" db="EMBL/GenBank/DDBJ databases">
        <authorList>
            <person name="Bao R."/>
        </authorList>
    </citation>
    <scope>NUCLEOTIDE SEQUENCE [LARGE SCALE GENOMIC DNA]</scope>
    <source>
        <strain evidence="2 3">PJ23</strain>
    </source>
</reference>
<gene>
    <name evidence="2" type="ORF">SCD90_06375</name>
</gene>
<evidence type="ECO:0000313" key="2">
    <source>
        <dbReference type="EMBL" id="MDX6805682.1"/>
    </source>
</evidence>
<dbReference type="Proteomes" id="UP001274321">
    <property type="component" value="Unassembled WGS sequence"/>
</dbReference>
<evidence type="ECO:0000256" key="1">
    <source>
        <dbReference type="SAM" id="MobiDB-lite"/>
    </source>
</evidence>
<dbReference type="RefSeq" id="WP_319843786.1">
    <property type="nucleotide sequence ID" value="NZ_JAXAFJ010000002.1"/>
</dbReference>
<keyword evidence="3" id="KW-1185">Reference proteome</keyword>
<organism evidence="2 3">
    <name type="scientific">Terrihabitans rhizophilus</name>
    <dbReference type="NCBI Taxonomy" id="3092662"/>
    <lineage>
        <taxon>Bacteria</taxon>
        <taxon>Pseudomonadati</taxon>
        <taxon>Pseudomonadota</taxon>
        <taxon>Alphaproteobacteria</taxon>
        <taxon>Hyphomicrobiales</taxon>
        <taxon>Terrihabitans</taxon>
    </lineage>
</organism>
<accession>A0ABU4RLI5</accession>
<feature type="region of interest" description="Disordered" evidence="1">
    <location>
        <begin position="105"/>
        <end position="144"/>
    </location>
</feature>